<protein>
    <submittedName>
        <fullName evidence="2">Uncharacterized protein</fullName>
    </submittedName>
</protein>
<evidence type="ECO:0000313" key="2">
    <source>
        <dbReference type="EMBL" id="MBE6501334.1"/>
    </source>
</evidence>
<proteinExistence type="predicted"/>
<keyword evidence="1" id="KW-0812">Transmembrane</keyword>
<organism evidence="2 3">
    <name type="scientific">Methanobrevibacter thaueri</name>
    <dbReference type="NCBI Taxonomy" id="190975"/>
    <lineage>
        <taxon>Archaea</taxon>
        <taxon>Methanobacteriati</taxon>
        <taxon>Methanobacteriota</taxon>
        <taxon>Methanomada group</taxon>
        <taxon>Methanobacteria</taxon>
        <taxon>Methanobacteriales</taxon>
        <taxon>Methanobacteriaceae</taxon>
        <taxon>Methanobrevibacter</taxon>
    </lineage>
</organism>
<keyword evidence="1" id="KW-0472">Membrane</keyword>
<evidence type="ECO:0000256" key="1">
    <source>
        <dbReference type="SAM" id="Phobius"/>
    </source>
</evidence>
<accession>A0A8T3VDK3</accession>
<name>A0A8T3VDK3_9EURY</name>
<dbReference type="EMBL" id="SUTK01000007">
    <property type="protein sequence ID" value="MBE6501334.1"/>
    <property type="molecule type" value="Genomic_DNA"/>
</dbReference>
<feature type="transmembrane region" description="Helical" evidence="1">
    <location>
        <begin position="37"/>
        <end position="62"/>
    </location>
</feature>
<feature type="transmembrane region" description="Helical" evidence="1">
    <location>
        <begin position="12"/>
        <end position="31"/>
    </location>
</feature>
<evidence type="ECO:0000313" key="3">
    <source>
        <dbReference type="Proteomes" id="UP000783037"/>
    </source>
</evidence>
<dbReference type="Proteomes" id="UP000783037">
    <property type="component" value="Unassembled WGS sequence"/>
</dbReference>
<comment type="caution">
    <text evidence="2">The sequence shown here is derived from an EMBL/GenBank/DDBJ whole genome shotgun (WGS) entry which is preliminary data.</text>
</comment>
<reference evidence="2" key="1">
    <citation type="submission" date="2019-04" db="EMBL/GenBank/DDBJ databases">
        <title>Evolution of Biomass-Degrading Anaerobic Consortia Revealed by Metagenomics.</title>
        <authorList>
            <person name="Peng X."/>
        </authorList>
    </citation>
    <scope>NUCLEOTIDE SEQUENCE</scope>
    <source>
        <strain evidence="2">SIG18</strain>
    </source>
</reference>
<sequence length="69" mass="7872">MFDIPDMRDLTYKIAIVFGAIIVIYGVLWLLVNLGLIPAIIAAVFPQIVLIIIGLFIIYTAVDRRKKYY</sequence>
<dbReference type="AlphaFoldDB" id="A0A8T3VDK3"/>
<gene>
    <name evidence="2" type="ORF">E7Z79_02720</name>
</gene>
<keyword evidence="1" id="KW-1133">Transmembrane helix</keyword>